<evidence type="ECO:0000313" key="1">
    <source>
        <dbReference type="EMBL" id="SPC24365.1"/>
    </source>
</evidence>
<gene>
    <name evidence="1" type="ORF">CO2235_MP80245</name>
</gene>
<dbReference type="AlphaFoldDB" id="A0A375GPJ4"/>
<protein>
    <submittedName>
        <fullName evidence="1">Uncharacterized protein</fullName>
    </submittedName>
</protein>
<dbReference type="Proteomes" id="UP000256862">
    <property type="component" value="Plasmid CO2235_mp"/>
</dbReference>
<dbReference type="EMBL" id="OGUS01000143">
    <property type="protein sequence ID" value="SPC24365.1"/>
    <property type="molecule type" value="Genomic_DNA"/>
</dbReference>
<organism evidence="1">
    <name type="scientific">Cupriavidus oxalaticus</name>
    <dbReference type="NCBI Taxonomy" id="96344"/>
    <lineage>
        <taxon>Bacteria</taxon>
        <taxon>Pseudomonadati</taxon>
        <taxon>Pseudomonadota</taxon>
        <taxon>Betaproteobacteria</taxon>
        <taxon>Burkholderiales</taxon>
        <taxon>Burkholderiaceae</taxon>
        <taxon>Cupriavidus</taxon>
    </lineage>
</organism>
<reference evidence="1" key="1">
    <citation type="submission" date="2018-01" db="EMBL/GenBank/DDBJ databases">
        <authorList>
            <person name="Clerissi C."/>
        </authorList>
    </citation>
    <scope>NUCLEOTIDE SEQUENCE</scope>
    <source>
        <strain evidence="1">Cupriavidus oxalaticus LMG 2235</strain>
    </source>
</reference>
<comment type="caution">
    <text evidence="1">The sequence shown here is derived from an EMBL/GenBank/DDBJ whole genome shotgun (WGS) entry which is preliminary data.</text>
</comment>
<accession>A0A375GPJ4</accession>
<name>A0A375GPJ4_9BURK</name>
<sequence>MRRSIPHRVIRYMRSVITVLILLPEAGGRLSHEPVSTGSKETGTCGRMNRWRASAYW</sequence>
<proteinExistence type="predicted"/>